<dbReference type="PANTHER" id="PTHR47506:SF3">
    <property type="entry name" value="HTH-TYPE TRANSCRIPTIONAL REGULATOR LMRA"/>
    <property type="match status" value="1"/>
</dbReference>
<keyword evidence="7" id="KW-1185">Reference proteome</keyword>
<dbReference type="InterPro" id="IPR009057">
    <property type="entry name" value="Homeodomain-like_sf"/>
</dbReference>
<protein>
    <submittedName>
        <fullName evidence="6">TetR/AcrR family transcriptional regulator</fullName>
    </submittedName>
</protein>
<evidence type="ECO:0000256" key="4">
    <source>
        <dbReference type="PROSITE-ProRule" id="PRU00335"/>
    </source>
</evidence>
<dbReference type="SUPFAM" id="SSF46689">
    <property type="entry name" value="Homeodomain-like"/>
    <property type="match status" value="1"/>
</dbReference>
<feature type="domain" description="HTH tetR-type" evidence="5">
    <location>
        <begin position="10"/>
        <end position="70"/>
    </location>
</feature>
<evidence type="ECO:0000313" key="7">
    <source>
        <dbReference type="Proteomes" id="UP001177120"/>
    </source>
</evidence>
<accession>A0ABS2WK89</accession>
<dbReference type="PRINTS" id="PR00455">
    <property type="entry name" value="HTHTETR"/>
</dbReference>
<dbReference type="Proteomes" id="UP001177120">
    <property type="component" value="Unassembled WGS sequence"/>
</dbReference>
<dbReference type="InterPro" id="IPR001647">
    <property type="entry name" value="HTH_TetR"/>
</dbReference>
<dbReference type="InterPro" id="IPR036271">
    <property type="entry name" value="Tet_transcr_reg_TetR-rel_C_sf"/>
</dbReference>
<dbReference type="PROSITE" id="PS50977">
    <property type="entry name" value="HTH_TETR_2"/>
    <property type="match status" value="1"/>
</dbReference>
<dbReference type="EMBL" id="JAFHAP010000009">
    <property type="protein sequence ID" value="MBN2909970.1"/>
    <property type="molecule type" value="Genomic_DNA"/>
</dbReference>
<reference evidence="6" key="1">
    <citation type="journal article" date="2024" name="Int. J. Syst. Evol. Microbiol.">
        <title>Polycladomyces zharkentensis sp. nov., a novel thermophilic cellulose- and starch-degrading member of the Bacillota from a geothermal aquifer in Kazakhstan.</title>
        <authorList>
            <person name="Mashzhan A."/>
            <person name="Kistaubayeva A."/>
            <person name="Javier-Lopez R."/>
            <person name="Bissenova U."/>
            <person name="Bissenbay A."/>
            <person name="Birkeland N.K."/>
        </authorList>
    </citation>
    <scope>NUCLEOTIDE SEQUENCE</scope>
    <source>
        <strain evidence="6">ZKZ2T</strain>
    </source>
</reference>
<evidence type="ECO:0000256" key="3">
    <source>
        <dbReference type="ARBA" id="ARBA00023163"/>
    </source>
</evidence>
<dbReference type="InterPro" id="IPR023772">
    <property type="entry name" value="DNA-bd_HTH_TetR-type_CS"/>
</dbReference>
<organism evidence="6 7">
    <name type="scientific">Polycladomyces zharkentensis</name>
    <dbReference type="NCBI Taxonomy" id="2807616"/>
    <lineage>
        <taxon>Bacteria</taxon>
        <taxon>Bacillati</taxon>
        <taxon>Bacillota</taxon>
        <taxon>Bacilli</taxon>
        <taxon>Bacillales</taxon>
        <taxon>Thermoactinomycetaceae</taxon>
        <taxon>Polycladomyces</taxon>
    </lineage>
</organism>
<evidence type="ECO:0000313" key="6">
    <source>
        <dbReference type="EMBL" id="MBN2909970.1"/>
    </source>
</evidence>
<evidence type="ECO:0000259" key="5">
    <source>
        <dbReference type="PROSITE" id="PS50977"/>
    </source>
</evidence>
<evidence type="ECO:0000256" key="2">
    <source>
        <dbReference type="ARBA" id="ARBA00023125"/>
    </source>
</evidence>
<comment type="caution">
    <text evidence="6">The sequence shown here is derived from an EMBL/GenBank/DDBJ whole genome shotgun (WGS) entry which is preliminary data.</text>
</comment>
<dbReference type="Gene3D" id="1.10.357.10">
    <property type="entry name" value="Tetracycline Repressor, domain 2"/>
    <property type="match status" value="1"/>
</dbReference>
<evidence type="ECO:0000256" key="1">
    <source>
        <dbReference type="ARBA" id="ARBA00023015"/>
    </source>
</evidence>
<keyword evidence="2 4" id="KW-0238">DNA-binding</keyword>
<sequence>MSSKFLKLNPEKQDRIVNAAIKEFVQKGFKNASTDEIVKEANISKGSLFYYFKDKKGLFLYLYDYCSEIVMNEFFAKIDLNEHDILKRFREMLLLKIELIKRYPEIFEFMKVAYFEDAAEVKSDLERRNKEMITRSYQELFGDIDLSKFREDIDAKRAVNIIIWTMEGFSSQQQEKAKSLSLNDLDFDEILAEMDHYIDLLKKCFYK</sequence>
<dbReference type="Gene3D" id="1.10.10.60">
    <property type="entry name" value="Homeodomain-like"/>
    <property type="match status" value="1"/>
</dbReference>
<dbReference type="RefSeq" id="WP_205495473.1">
    <property type="nucleotide sequence ID" value="NZ_JAFHAP010000009.1"/>
</dbReference>
<gene>
    <name evidence="6" type="ORF">JQC72_10635</name>
</gene>
<name>A0ABS2WK89_9BACL</name>
<dbReference type="PROSITE" id="PS01081">
    <property type="entry name" value="HTH_TETR_1"/>
    <property type="match status" value="1"/>
</dbReference>
<keyword evidence="1" id="KW-0805">Transcription regulation</keyword>
<keyword evidence="3" id="KW-0804">Transcription</keyword>
<dbReference type="PANTHER" id="PTHR47506">
    <property type="entry name" value="TRANSCRIPTIONAL REGULATORY PROTEIN"/>
    <property type="match status" value="1"/>
</dbReference>
<dbReference type="SUPFAM" id="SSF48498">
    <property type="entry name" value="Tetracyclin repressor-like, C-terminal domain"/>
    <property type="match status" value="1"/>
</dbReference>
<feature type="DNA-binding region" description="H-T-H motif" evidence="4">
    <location>
        <begin position="33"/>
        <end position="52"/>
    </location>
</feature>
<dbReference type="Pfam" id="PF00440">
    <property type="entry name" value="TetR_N"/>
    <property type="match status" value="1"/>
</dbReference>
<proteinExistence type="predicted"/>